<feature type="transmembrane region" description="Helical" evidence="7">
    <location>
        <begin position="71"/>
        <end position="95"/>
    </location>
</feature>
<organism evidence="9 10">
    <name type="scientific">Paenibacillus foliorum</name>
    <dbReference type="NCBI Taxonomy" id="2654974"/>
    <lineage>
        <taxon>Bacteria</taxon>
        <taxon>Bacillati</taxon>
        <taxon>Bacillota</taxon>
        <taxon>Bacilli</taxon>
        <taxon>Bacillales</taxon>
        <taxon>Paenibacillaceae</taxon>
        <taxon>Paenibacillus</taxon>
    </lineage>
</organism>
<evidence type="ECO:0000313" key="9">
    <source>
        <dbReference type="EMBL" id="NOU98356.1"/>
    </source>
</evidence>
<dbReference type="EMBL" id="WHOD01000134">
    <property type="protein sequence ID" value="NOU98356.1"/>
    <property type="molecule type" value="Genomic_DNA"/>
</dbReference>
<dbReference type="PROSITE" id="PS50928">
    <property type="entry name" value="ABC_TM1"/>
    <property type="match status" value="1"/>
</dbReference>
<accession>A0A972H8G9</accession>
<comment type="caution">
    <text evidence="9">The sequence shown here is derived from an EMBL/GenBank/DDBJ whole genome shotgun (WGS) entry which is preliminary data.</text>
</comment>
<dbReference type="Pfam" id="PF00528">
    <property type="entry name" value="BPD_transp_1"/>
    <property type="match status" value="1"/>
</dbReference>
<dbReference type="PANTHER" id="PTHR43227">
    <property type="entry name" value="BLL4140 PROTEIN"/>
    <property type="match status" value="1"/>
</dbReference>
<dbReference type="SUPFAM" id="SSF161098">
    <property type="entry name" value="MetI-like"/>
    <property type="match status" value="1"/>
</dbReference>
<feature type="transmembrane region" description="Helical" evidence="7">
    <location>
        <begin position="9"/>
        <end position="29"/>
    </location>
</feature>
<feature type="transmembrane region" description="Helical" evidence="7">
    <location>
        <begin position="167"/>
        <end position="186"/>
    </location>
</feature>
<evidence type="ECO:0000256" key="7">
    <source>
        <dbReference type="RuleBase" id="RU363032"/>
    </source>
</evidence>
<feature type="domain" description="ABC transmembrane type-1" evidence="8">
    <location>
        <begin position="67"/>
        <end position="281"/>
    </location>
</feature>
<keyword evidence="6 7" id="KW-0472">Membrane</keyword>
<keyword evidence="5 7" id="KW-1133">Transmembrane helix</keyword>
<keyword evidence="10" id="KW-1185">Reference proteome</keyword>
<evidence type="ECO:0000256" key="1">
    <source>
        <dbReference type="ARBA" id="ARBA00004651"/>
    </source>
</evidence>
<evidence type="ECO:0000256" key="2">
    <source>
        <dbReference type="ARBA" id="ARBA00022448"/>
    </source>
</evidence>
<feature type="transmembrane region" description="Helical" evidence="7">
    <location>
        <begin position="262"/>
        <end position="285"/>
    </location>
</feature>
<evidence type="ECO:0000256" key="4">
    <source>
        <dbReference type="ARBA" id="ARBA00022692"/>
    </source>
</evidence>
<dbReference type="InterPro" id="IPR050809">
    <property type="entry name" value="UgpAE/MalFG_permease"/>
</dbReference>
<comment type="subcellular location">
    <subcellularLocation>
        <location evidence="1 7">Cell membrane</location>
        <topology evidence="1 7">Multi-pass membrane protein</topology>
    </subcellularLocation>
</comment>
<gene>
    <name evidence="9" type="ORF">GC093_34820</name>
</gene>
<sequence>MKALRKHSVFYLMMLPIIVYFLLFSYYPLLRGFITSFQKFRVIGNRPFVGLDNYKTVLTDPNFWRMLENTLFIGGGILVAGFVAPLIVALSLSEVMKSWFRKFTQMIIYLPHLFSWVVVAGLWIFMLSPDGGLVNEILGWFGAVPIHFLAEEAYGRWIMIASSIWKEAGFTCVIYLASIVSINPSLFESARIDGANRWQLVRYITIPQLVPAMKVVLLLSTLSVLRIFDQVFIMKNPAIEHSVDVLMIYTYEKGIIKFDMGVANAAGFMIIAATLLLTLVVRRAIRYDEG</sequence>
<keyword evidence="3" id="KW-1003">Cell membrane</keyword>
<keyword evidence="2 7" id="KW-0813">Transport</keyword>
<feature type="transmembrane region" description="Helical" evidence="7">
    <location>
        <begin position="206"/>
        <end position="228"/>
    </location>
</feature>
<dbReference type="PANTHER" id="PTHR43227:SF11">
    <property type="entry name" value="BLL4140 PROTEIN"/>
    <property type="match status" value="1"/>
</dbReference>
<dbReference type="RefSeq" id="WP_171656615.1">
    <property type="nucleotide sequence ID" value="NZ_WHOD01000134.1"/>
</dbReference>
<dbReference type="InterPro" id="IPR035906">
    <property type="entry name" value="MetI-like_sf"/>
</dbReference>
<dbReference type="Gene3D" id="1.10.3720.10">
    <property type="entry name" value="MetI-like"/>
    <property type="match status" value="1"/>
</dbReference>
<protein>
    <submittedName>
        <fullName evidence="9">ABC transporter permease subunit</fullName>
    </submittedName>
</protein>
<feature type="transmembrane region" description="Helical" evidence="7">
    <location>
        <begin position="107"/>
        <end position="125"/>
    </location>
</feature>
<dbReference type="InterPro" id="IPR000515">
    <property type="entry name" value="MetI-like"/>
</dbReference>
<dbReference type="AlphaFoldDB" id="A0A972H8G9"/>
<proteinExistence type="inferred from homology"/>
<dbReference type="Proteomes" id="UP000641588">
    <property type="component" value="Unassembled WGS sequence"/>
</dbReference>
<name>A0A972H8G9_9BACL</name>
<keyword evidence="4 7" id="KW-0812">Transmembrane</keyword>
<dbReference type="CDD" id="cd06261">
    <property type="entry name" value="TM_PBP2"/>
    <property type="match status" value="1"/>
</dbReference>
<evidence type="ECO:0000259" key="8">
    <source>
        <dbReference type="PROSITE" id="PS50928"/>
    </source>
</evidence>
<dbReference type="GO" id="GO:0055085">
    <property type="term" value="P:transmembrane transport"/>
    <property type="evidence" value="ECO:0007669"/>
    <property type="project" value="InterPro"/>
</dbReference>
<dbReference type="GO" id="GO:0005886">
    <property type="term" value="C:plasma membrane"/>
    <property type="evidence" value="ECO:0007669"/>
    <property type="project" value="UniProtKB-SubCell"/>
</dbReference>
<evidence type="ECO:0000256" key="3">
    <source>
        <dbReference type="ARBA" id="ARBA00022475"/>
    </source>
</evidence>
<evidence type="ECO:0000256" key="6">
    <source>
        <dbReference type="ARBA" id="ARBA00023136"/>
    </source>
</evidence>
<evidence type="ECO:0000313" key="10">
    <source>
        <dbReference type="Proteomes" id="UP000641588"/>
    </source>
</evidence>
<comment type="similarity">
    <text evidence="7">Belongs to the binding-protein-dependent transport system permease family.</text>
</comment>
<reference evidence="9" key="1">
    <citation type="submission" date="2019-10" db="EMBL/GenBank/DDBJ databases">
        <title>Description of Paenibacillus glebae sp. nov.</title>
        <authorList>
            <person name="Carlier A."/>
            <person name="Qi S."/>
        </authorList>
    </citation>
    <scope>NUCLEOTIDE SEQUENCE</scope>
    <source>
        <strain evidence="9">LMG 31456</strain>
    </source>
</reference>
<evidence type="ECO:0000256" key="5">
    <source>
        <dbReference type="ARBA" id="ARBA00022989"/>
    </source>
</evidence>